<keyword evidence="8" id="KW-1185">Reference proteome</keyword>
<evidence type="ECO:0000313" key="8">
    <source>
        <dbReference type="Proteomes" id="UP000006911"/>
    </source>
</evidence>
<dbReference type="Proteomes" id="UP000006911">
    <property type="component" value="Unassembled WGS sequence"/>
</dbReference>
<name>D5GLB8_TUBMM</name>
<gene>
    <name evidence="7" type="ORF">GSTUM_00010123001</name>
</gene>
<evidence type="ECO:0000256" key="2">
    <source>
        <dbReference type="ARBA" id="ARBA00022645"/>
    </source>
</evidence>
<dbReference type="PROSITE" id="PS00131">
    <property type="entry name" value="CARBOXYPEPT_SER_SER"/>
    <property type="match status" value="1"/>
</dbReference>
<dbReference type="PANTHER" id="PTHR11802">
    <property type="entry name" value="SERINE PROTEASE FAMILY S10 SERINE CARBOXYPEPTIDASE"/>
    <property type="match status" value="1"/>
</dbReference>
<dbReference type="RefSeq" id="XP_002841120.1">
    <property type="nucleotide sequence ID" value="XM_002841074.1"/>
</dbReference>
<dbReference type="eggNOG" id="KOG1282">
    <property type="taxonomic scope" value="Eukaryota"/>
</dbReference>
<dbReference type="EMBL" id="FN430348">
    <property type="protein sequence ID" value="CAZ85311.1"/>
    <property type="molecule type" value="Genomic_DNA"/>
</dbReference>
<reference evidence="7 8" key="1">
    <citation type="journal article" date="2010" name="Nature">
        <title>Perigord black truffle genome uncovers evolutionary origins and mechanisms of symbiosis.</title>
        <authorList>
            <person name="Martin F."/>
            <person name="Kohler A."/>
            <person name="Murat C."/>
            <person name="Balestrini R."/>
            <person name="Coutinho P.M."/>
            <person name="Jaillon O."/>
            <person name="Montanini B."/>
            <person name="Morin E."/>
            <person name="Noel B."/>
            <person name="Percudani R."/>
            <person name="Porcel B."/>
            <person name="Rubini A."/>
            <person name="Amicucci A."/>
            <person name="Amselem J."/>
            <person name="Anthouard V."/>
            <person name="Arcioni S."/>
            <person name="Artiguenave F."/>
            <person name="Aury J.M."/>
            <person name="Ballario P."/>
            <person name="Bolchi A."/>
            <person name="Brenna A."/>
            <person name="Brun A."/>
            <person name="Buee M."/>
            <person name="Cantarel B."/>
            <person name="Chevalier G."/>
            <person name="Couloux A."/>
            <person name="Da Silva C."/>
            <person name="Denoeud F."/>
            <person name="Duplessis S."/>
            <person name="Ghignone S."/>
            <person name="Hilselberger B."/>
            <person name="Iotti M."/>
            <person name="Marcais B."/>
            <person name="Mello A."/>
            <person name="Miranda M."/>
            <person name="Pacioni G."/>
            <person name="Quesneville H."/>
            <person name="Riccioni C."/>
            <person name="Ruotolo R."/>
            <person name="Splivallo R."/>
            <person name="Stocchi V."/>
            <person name="Tisserant E."/>
            <person name="Viscomi A.R."/>
            <person name="Zambonelli A."/>
            <person name="Zampieri E."/>
            <person name="Henrissat B."/>
            <person name="Lebrun M.H."/>
            <person name="Paolocci F."/>
            <person name="Bonfante P."/>
            <person name="Ottonello S."/>
            <person name="Wincker P."/>
        </authorList>
    </citation>
    <scope>NUCLEOTIDE SEQUENCE [LARGE SCALE GENOMIC DNA]</scope>
    <source>
        <strain evidence="7 8">Mel28</strain>
    </source>
</reference>
<dbReference type="Pfam" id="PF00450">
    <property type="entry name" value="Peptidase_S10"/>
    <property type="match status" value="1"/>
</dbReference>
<dbReference type="Gene3D" id="3.40.50.1820">
    <property type="entry name" value="alpha/beta hydrolase"/>
    <property type="match status" value="1"/>
</dbReference>
<organism evidence="7 8">
    <name type="scientific">Tuber melanosporum (strain Mel28)</name>
    <name type="common">Perigord black truffle</name>
    <dbReference type="NCBI Taxonomy" id="656061"/>
    <lineage>
        <taxon>Eukaryota</taxon>
        <taxon>Fungi</taxon>
        <taxon>Dikarya</taxon>
        <taxon>Ascomycota</taxon>
        <taxon>Pezizomycotina</taxon>
        <taxon>Pezizomycetes</taxon>
        <taxon>Pezizales</taxon>
        <taxon>Tuberaceae</taxon>
        <taxon>Tuber</taxon>
    </lineage>
</organism>
<evidence type="ECO:0000256" key="1">
    <source>
        <dbReference type="ARBA" id="ARBA00009431"/>
    </source>
</evidence>
<dbReference type="PANTHER" id="PTHR11802:SF479">
    <property type="entry name" value="CARBOXYPEPTIDASE"/>
    <property type="match status" value="1"/>
</dbReference>
<dbReference type="PRINTS" id="PR00724">
    <property type="entry name" value="CRBOXYPTASEC"/>
</dbReference>
<comment type="similarity">
    <text evidence="1 6">Belongs to the peptidase S10 family.</text>
</comment>
<dbReference type="GO" id="GO:0006508">
    <property type="term" value="P:proteolysis"/>
    <property type="evidence" value="ECO:0007669"/>
    <property type="project" value="UniProtKB-KW"/>
</dbReference>
<dbReference type="KEGG" id="tml:GSTUM_00010123001"/>
<evidence type="ECO:0000313" key="7">
    <source>
        <dbReference type="EMBL" id="CAZ85311.1"/>
    </source>
</evidence>
<dbReference type="SUPFAM" id="SSF53474">
    <property type="entry name" value="alpha/beta-Hydrolases"/>
    <property type="match status" value="1"/>
</dbReference>
<dbReference type="AlphaFoldDB" id="D5GLB8"/>
<dbReference type="InterPro" id="IPR001563">
    <property type="entry name" value="Peptidase_S10"/>
</dbReference>
<keyword evidence="5" id="KW-0325">Glycoprotein</keyword>
<proteinExistence type="inferred from homology"/>
<evidence type="ECO:0000256" key="3">
    <source>
        <dbReference type="ARBA" id="ARBA00022670"/>
    </source>
</evidence>
<dbReference type="InterPro" id="IPR018202">
    <property type="entry name" value="Ser_caboxypep_ser_AS"/>
</dbReference>
<dbReference type="GeneID" id="9182105"/>
<dbReference type="HOGENOM" id="CLU_008523_12_3_1"/>
<dbReference type="EC" id="3.4.16.-" evidence="6"/>
<dbReference type="STRING" id="656061.D5GLB8"/>
<dbReference type="OMA" id="LMSTCDF"/>
<dbReference type="MEROPS" id="S10.014"/>
<keyword evidence="2 6" id="KW-0121">Carboxypeptidase</keyword>
<evidence type="ECO:0000256" key="5">
    <source>
        <dbReference type="ARBA" id="ARBA00023180"/>
    </source>
</evidence>
<accession>D5GLB8</accession>
<sequence>MPISKDKNETRELYFWFFPTTGTVDDELVIWLNGGPGCSNLEGFLQEHGPFSWRYGTYKPARNRYSWNNLTNMIWVEQPVGTGFSQGVPDATSEEDAAEKFLGFLENFIKTFGFEDKKIYVTGESYAGYYVPYIVDAMYSRNNKTLFDPRGLIIYSPTLSEWVIHEQIPAVQFVDYWAHLLALNKTTMDHLHATADKCGYTSYLKENLLNTSTECDVWSAIFDAALLVNPCFNIFHITATCPILWDVLGYPGSFVYLPEGAEIYFNRTDVQNAINAPHVKWQECSEGVFPNGDPSDPPNFSVLPRIIDKNERTIIAHGLLDFRFTVNGSLLAIQNMTWGGKRGFQTKPVEPFIVPYDSQGTMGVQHTERKLTWVEIESCGHMAPQFQPGAAYRQLEYLLGRIDKL</sequence>
<protein>
    <recommendedName>
        <fullName evidence="6">Carboxypeptidase</fullName>
        <ecNumber evidence="6">3.4.16.-</ecNumber>
    </recommendedName>
</protein>
<keyword evidence="4 6" id="KW-0378">Hydrolase</keyword>
<dbReference type="InParanoid" id="D5GLB8"/>
<keyword evidence="3 6" id="KW-0645">Protease</keyword>
<evidence type="ECO:0000256" key="6">
    <source>
        <dbReference type="RuleBase" id="RU361156"/>
    </source>
</evidence>
<dbReference type="GO" id="GO:0004185">
    <property type="term" value="F:serine-type carboxypeptidase activity"/>
    <property type="evidence" value="ECO:0007669"/>
    <property type="project" value="UniProtKB-UniRule"/>
</dbReference>
<dbReference type="InterPro" id="IPR029058">
    <property type="entry name" value="AB_hydrolase_fold"/>
</dbReference>
<evidence type="ECO:0000256" key="4">
    <source>
        <dbReference type="ARBA" id="ARBA00022801"/>
    </source>
</evidence>